<evidence type="ECO:0000313" key="2">
    <source>
        <dbReference type="Proteomes" id="UP001305414"/>
    </source>
</evidence>
<sequence>MVLQRALYYSAMFLFTSTGKEFSNAVEVVFGGLVYKTDRLLLEDHIRAAEAHELANVFD</sequence>
<evidence type="ECO:0000313" key="1">
    <source>
        <dbReference type="EMBL" id="KAK5633467.1"/>
    </source>
</evidence>
<proteinExistence type="predicted"/>
<keyword evidence="2" id="KW-1185">Reference proteome</keyword>
<comment type="caution">
    <text evidence="1">The sequence shown here is derived from an EMBL/GenBank/DDBJ whole genome shotgun (WGS) entry which is preliminary data.</text>
</comment>
<gene>
    <name evidence="1" type="ORF">RRF57_009181</name>
</gene>
<dbReference type="EMBL" id="JAWHQM010000032">
    <property type="protein sequence ID" value="KAK5633467.1"/>
    <property type="molecule type" value="Genomic_DNA"/>
</dbReference>
<dbReference type="AlphaFoldDB" id="A0AAN7Z7N3"/>
<dbReference type="Proteomes" id="UP001305414">
    <property type="component" value="Unassembled WGS sequence"/>
</dbReference>
<accession>A0AAN7Z7N3</accession>
<protein>
    <submittedName>
        <fullName evidence="1">Uncharacterized protein</fullName>
    </submittedName>
</protein>
<reference evidence="1 2" key="1">
    <citation type="submission" date="2023-10" db="EMBL/GenBank/DDBJ databases">
        <title>Draft genome sequence of Xylaria bambusicola isolate GMP-LS, the root and basal stem rot pathogen of sugarcane in Indonesia.</title>
        <authorList>
            <person name="Selvaraj P."/>
            <person name="Muralishankar V."/>
            <person name="Muruganantham S."/>
            <person name="Sp S."/>
            <person name="Haryani S."/>
            <person name="Lau K.J.X."/>
            <person name="Naqvi N.I."/>
        </authorList>
    </citation>
    <scope>NUCLEOTIDE SEQUENCE [LARGE SCALE GENOMIC DNA]</scope>
    <source>
        <strain evidence="1">GMP-LS</strain>
    </source>
</reference>
<organism evidence="1 2">
    <name type="scientific">Xylaria bambusicola</name>
    <dbReference type="NCBI Taxonomy" id="326684"/>
    <lineage>
        <taxon>Eukaryota</taxon>
        <taxon>Fungi</taxon>
        <taxon>Dikarya</taxon>
        <taxon>Ascomycota</taxon>
        <taxon>Pezizomycotina</taxon>
        <taxon>Sordariomycetes</taxon>
        <taxon>Xylariomycetidae</taxon>
        <taxon>Xylariales</taxon>
        <taxon>Xylariaceae</taxon>
        <taxon>Xylaria</taxon>
    </lineage>
</organism>
<name>A0AAN7Z7N3_9PEZI</name>